<keyword evidence="1" id="KW-1133">Transmembrane helix</keyword>
<organism evidence="2 3">
    <name type="scientific">Prochlorococcus marinus str. PAC1</name>
    <dbReference type="NCBI Taxonomy" id="59924"/>
    <lineage>
        <taxon>Bacteria</taxon>
        <taxon>Bacillati</taxon>
        <taxon>Cyanobacteriota</taxon>
        <taxon>Cyanophyceae</taxon>
        <taxon>Synechococcales</taxon>
        <taxon>Prochlorococcaceae</taxon>
        <taxon>Prochlorococcus</taxon>
    </lineage>
</organism>
<evidence type="ECO:0008006" key="4">
    <source>
        <dbReference type="Google" id="ProtNLM"/>
    </source>
</evidence>
<keyword evidence="1" id="KW-0472">Membrane</keyword>
<feature type="transmembrane region" description="Helical" evidence="1">
    <location>
        <begin position="136"/>
        <end position="155"/>
    </location>
</feature>
<protein>
    <recommendedName>
        <fullName evidence="4">DUF3153 domain-containing protein</fullName>
    </recommendedName>
</protein>
<dbReference type="AlphaFoldDB" id="A0A0A2BZ15"/>
<reference evidence="3" key="1">
    <citation type="journal article" date="2014" name="Sci. Data">
        <title>Genomes of diverse isolates of the marine cyanobacterium Prochlorococcus.</title>
        <authorList>
            <person name="Biller S."/>
            <person name="Berube P."/>
            <person name="Thompson J."/>
            <person name="Kelly L."/>
            <person name="Roggensack S."/>
            <person name="Awad L."/>
            <person name="Roache-Johnson K."/>
            <person name="Ding H."/>
            <person name="Giovannoni S.J."/>
            <person name="Moore L.R."/>
            <person name="Chisholm S.W."/>
        </authorList>
    </citation>
    <scope>NUCLEOTIDE SEQUENCE [LARGE SCALE GENOMIC DNA]</scope>
    <source>
        <strain evidence="3">PAC1</strain>
    </source>
</reference>
<dbReference type="Proteomes" id="UP000030392">
    <property type="component" value="Unassembled WGS sequence"/>
</dbReference>
<feature type="transmembrane region" description="Helical" evidence="1">
    <location>
        <begin position="327"/>
        <end position="347"/>
    </location>
</feature>
<dbReference type="InterPro" id="IPR021499">
    <property type="entry name" value="DUF3153"/>
</dbReference>
<evidence type="ECO:0000313" key="3">
    <source>
        <dbReference type="Proteomes" id="UP000030392"/>
    </source>
</evidence>
<gene>
    <name evidence="2" type="ORF">EV03_1718</name>
</gene>
<proteinExistence type="predicted"/>
<sequence>MSNIASAIKATEAALEKGDYGICIKIIDPLLLDFQAETEIGGQLRLLIVTAYMGKGDEQKAINICQKLIHNKEESVRQQAKQLLSILSAPRLPKPSNWSVEIPNLEMEPSLKSSVSKAKKKREKIYHPPTGPTKNLDFGFSIITLLSILLITFLLSGCVDISTNLSVTGPDRLKISLDIDSNSGESIPWQMEFEENLSKKNSILKLQTHEDKQHFESPTIRFEEVNKLLQEIVLVASKASGFSINKPEIITNNKNWIIGTSQNFKIYFDLREIPKIPGLKLNIVINGIGNKNNFKTKPLEPTFNQGLTSFPLEIGQINQLEISNWKWNQISVGFILIIALTLLSISLQRLRLQMGFGFPELPP</sequence>
<evidence type="ECO:0000256" key="1">
    <source>
        <dbReference type="SAM" id="Phobius"/>
    </source>
</evidence>
<name>A0A0A2BZ15_PROMR</name>
<comment type="caution">
    <text evidence="2">The sequence shown here is derived from an EMBL/GenBank/DDBJ whole genome shotgun (WGS) entry which is preliminary data.</text>
</comment>
<keyword evidence="1" id="KW-0812">Transmembrane</keyword>
<evidence type="ECO:0000313" key="2">
    <source>
        <dbReference type="EMBL" id="KGG19336.1"/>
    </source>
</evidence>
<dbReference type="RefSeq" id="WP_036906899.1">
    <property type="nucleotide sequence ID" value="NZ_CP138967.1"/>
</dbReference>
<dbReference type="Pfam" id="PF11353">
    <property type="entry name" value="DUF3153"/>
    <property type="match status" value="1"/>
</dbReference>
<dbReference type="EMBL" id="JNAX01000015">
    <property type="protein sequence ID" value="KGG19336.1"/>
    <property type="molecule type" value="Genomic_DNA"/>
</dbReference>
<accession>A0A0A2BZ15</accession>